<dbReference type="PANTHER" id="PTHR47723">
    <property type="entry name" value="OS05G0353850 PROTEIN"/>
    <property type="match status" value="1"/>
</dbReference>
<dbReference type="InterPro" id="IPR002156">
    <property type="entry name" value="RNaseH_domain"/>
</dbReference>
<dbReference type="CDD" id="cd06222">
    <property type="entry name" value="RNase_H_like"/>
    <property type="match status" value="1"/>
</dbReference>
<evidence type="ECO:0000259" key="1">
    <source>
        <dbReference type="Pfam" id="PF13456"/>
    </source>
</evidence>
<reference evidence="2 3" key="1">
    <citation type="submission" date="2024-01" db="EMBL/GenBank/DDBJ databases">
        <title>The genomes of 5 underutilized Papilionoideae crops provide insights into root nodulation and disease resistance.</title>
        <authorList>
            <person name="Yuan L."/>
        </authorList>
    </citation>
    <scope>NUCLEOTIDE SEQUENCE [LARGE SCALE GENOMIC DNA]</scope>
    <source>
        <strain evidence="2">LY-2023</strain>
        <tissue evidence="2">Leaf</tissue>
    </source>
</reference>
<keyword evidence="3" id="KW-1185">Reference proteome</keyword>
<dbReference type="EMBL" id="JAYKXN010000002">
    <property type="protein sequence ID" value="KAK7311789.1"/>
    <property type="molecule type" value="Genomic_DNA"/>
</dbReference>
<dbReference type="PANTHER" id="PTHR47723:SF19">
    <property type="entry name" value="POLYNUCLEOTIDYL TRANSFERASE, RIBONUCLEASE H-LIKE SUPERFAMILY PROTEIN"/>
    <property type="match status" value="1"/>
</dbReference>
<accession>A0AAN9K7Q5</accession>
<protein>
    <recommendedName>
        <fullName evidence="1">RNase H type-1 domain-containing protein</fullName>
    </recommendedName>
</protein>
<evidence type="ECO:0000313" key="3">
    <source>
        <dbReference type="Proteomes" id="UP001359559"/>
    </source>
</evidence>
<dbReference type="Gene3D" id="3.30.420.10">
    <property type="entry name" value="Ribonuclease H-like superfamily/Ribonuclease H"/>
    <property type="match status" value="1"/>
</dbReference>
<dbReference type="InterPro" id="IPR044730">
    <property type="entry name" value="RNase_H-like_dom_plant"/>
</dbReference>
<dbReference type="InterPro" id="IPR053151">
    <property type="entry name" value="RNase_H-like"/>
</dbReference>
<organism evidence="2 3">
    <name type="scientific">Clitoria ternatea</name>
    <name type="common">Butterfly pea</name>
    <dbReference type="NCBI Taxonomy" id="43366"/>
    <lineage>
        <taxon>Eukaryota</taxon>
        <taxon>Viridiplantae</taxon>
        <taxon>Streptophyta</taxon>
        <taxon>Embryophyta</taxon>
        <taxon>Tracheophyta</taxon>
        <taxon>Spermatophyta</taxon>
        <taxon>Magnoliopsida</taxon>
        <taxon>eudicotyledons</taxon>
        <taxon>Gunneridae</taxon>
        <taxon>Pentapetalae</taxon>
        <taxon>rosids</taxon>
        <taxon>fabids</taxon>
        <taxon>Fabales</taxon>
        <taxon>Fabaceae</taxon>
        <taxon>Papilionoideae</taxon>
        <taxon>50 kb inversion clade</taxon>
        <taxon>NPAAA clade</taxon>
        <taxon>indigoferoid/millettioid clade</taxon>
        <taxon>Phaseoleae</taxon>
        <taxon>Clitoria</taxon>
    </lineage>
</organism>
<comment type="caution">
    <text evidence="2">The sequence shown here is derived from an EMBL/GenBank/DDBJ whole genome shotgun (WGS) entry which is preliminary data.</text>
</comment>
<proteinExistence type="predicted"/>
<evidence type="ECO:0000313" key="2">
    <source>
        <dbReference type="EMBL" id="KAK7311789.1"/>
    </source>
</evidence>
<dbReference type="InterPro" id="IPR036397">
    <property type="entry name" value="RNaseH_sf"/>
</dbReference>
<dbReference type="Proteomes" id="UP001359559">
    <property type="component" value="Unassembled WGS sequence"/>
</dbReference>
<dbReference type="GO" id="GO:0004523">
    <property type="term" value="F:RNA-DNA hybrid ribonuclease activity"/>
    <property type="evidence" value="ECO:0007669"/>
    <property type="project" value="InterPro"/>
</dbReference>
<name>A0AAN9K7Q5_CLITE</name>
<dbReference type="GO" id="GO:0003676">
    <property type="term" value="F:nucleic acid binding"/>
    <property type="evidence" value="ECO:0007669"/>
    <property type="project" value="InterPro"/>
</dbReference>
<sequence length="108" mass="12028">MQVLYDCSYAMKIWKSLVLEDSWVSFASLESYSWLKSSPVASQFKLNIDGSVRHNSLQAACGGLIRDHSGRFLKCFMANLGYCTSIKDELWAILKLAKESGLSNVIVG</sequence>
<feature type="domain" description="RNase H type-1" evidence="1">
    <location>
        <begin position="47"/>
        <end position="107"/>
    </location>
</feature>
<dbReference type="AlphaFoldDB" id="A0AAN9K7Q5"/>
<dbReference type="Pfam" id="PF13456">
    <property type="entry name" value="RVT_3"/>
    <property type="match status" value="1"/>
</dbReference>
<gene>
    <name evidence="2" type="ORF">RJT34_10147</name>
</gene>